<dbReference type="InterPro" id="IPR023696">
    <property type="entry name" value="Ureohydrolase_dom_sf"/>
</dbReference>
<protein>
    <recommendedName>
        <fullName evidence="3">histone deacetylase</fullName>
        <ecNumber evidence="3">3.5.1.98</ecNumber>
    </recommendedName>
</protein>
<dbReference type="GO" id="GO:0141221">
    <property type="term" value="F:histone deacetylase activity, hydrolytic mechanism"/>
    <property type="evidence" value="ECO:0007669"/>
    <property type="project" value="UniProtKB-EC"/>
</dbReference>
<dbReference type="PANTHER" id="PTHR10625:SF5">
    <property type="entry name" value="HISTONE DEACETYLASE"/>
    <property type="match status" value="1"/>
</dbReference>
<dbReference type="EC" id="3.5.1.98" evidence="3"/>
<name>A0AAN8UUW4_9MAGN</name>
<keyword evidence="9" id="KW-0539">Nucleus</keyword>
<evidence type="ECO:0000313" key="12">
    <source>
        <dbReference type="Proteomes" id="UP001370490"/>
    </source>
</evidence>
<accession>A0AAN8UUW4</accession>
<evidence type="ECO:0000259" key="10">
    <source>
        <dbReference type="Pfam" id="PF00850"/>
    </source>
</evidence>
<dbReference type="InterPro" id="IPR023801">
    <property type="entry name" value="His_deacetylse_dom"/>
</dbReference>
<reference evidence="11 12" key="1">
    <citation type="submission" date="2023-12" db="EMBL/GenBank/DDBJ databases">
        <title>A high-quality genome assembly for Dillenia turbinata (Dilleniales).</title>
        <authorList>
            <person name="Chanderbali A."/>
        </authorList>
    </citation>
    <scope>NUCLEOTIDE SEQUENCE [LARGE SCALE GENOMIC DNA]</scope>
    <source>
        <strain evidence="11">LSX21</strain>
        <tissue evidence="11">Leaf</tissue>
    </source>
</reference>
<dbReference type="InterPro" id="IPR037138">
    <property type="entry name" value="His_deacetylse_dom_sf"/>
</dbReference>
<comment type="subcellular location">
    <subcellularLocation>
        <location evidence="1">Nucleus</location>
    </subcellularLocation>
</comment>
<keyword evidence="8" id="KW-0804">Transcription</keyword>
<comment type="caution">
    <text evidence="11">The sequence shown here is derived from an EMBL/GenBank/DDBJ whole genome shotgun (WGS) entry which is preliminary data.</text>
</comment>
<keyword evidence="6" id="KW-0156">Chromatin regulator</keyword>
<dbReference type="PANTHER" id="PTHR10625">
    <property type="entry name" value="HISTONE DEACETYLASE HDAC1-RELATED"/>
    <property type="match status" value="1"/>
</dbReference>
<dbReference type="EMBL" id="JBAMMX010000020">
    <property type="protein sequence ID" value="KAK6921129.1"/>
    <property type="molecule type" value="Genomic_DNA"/>
</dbReference>
<evidence type="ECO:0000256" key="5">
    <source>
        <dbReference type="ARBA" id="ARBA00022801"/>
    </source>
</evidence>
<gene>
    <name evidence="11" type="ORF">RJ641_014807</name>
</gene>
<dbReference type="GO" id="GO:0000118">
    <property type="term" value="C:histone deacetylase complex"/>
    <property type="evidence" value="ECO:0007669"/>
    <property type="project" value="TreeGrafter"/>
</dbReference>
<keyword evidence="12" id="KW-1185">Reference proteome</keyword>
<keyword evidence="5" id="KW-0378">Hydrolase</keyword>
<dbReference type="AlphaFoldDB" id="A0AAN8UUW4"/>
<dbReference type="Gene3D" id="3.40.800.20">
    <property type="entry name" value="Histone deacetylase domain"/>
    <property type="match status" value="1"/>
</dbReference>
<feature type="domain" description="Histone deacetylase" evidence="10">
    <location>
        <begin position="52"/>
        <end position="188"/>
    </location>
</feature>
<evidence type="ECO:0000256" key="2">
    <source>
        <dbReference type="ARBA" id="ARBA00007738"/>
    </source>
</evidence>
<evidence type="ECO:0000256" key="8">
    <source>
        <dbReference type="ARBA" id="ARBA00023163"/>
    </source>
</evidence>
<evidence type="ECO:0000256" key="1">
    <source>
        <dbReference type="ARBA" id="ARBA00004123"/>
    </source>
</evidence>
<proteinExistence type="inferred from homology"/>
<dbReference type="GO" id="GO:0040029">
    <property type="term" value="P:epigenetic regulation of gene expression"/>
    <property type="evidence" value="ECO:0007669"/>
    <property type="project" value="TreeGrafter"/>
</dbReference>
<sequence length="324" mass="35830">MMRPGVITFQDESFQDTRELILVMSEEFVFANPFEAFIESTEPLVCLKRRIVGSMGAEGYSVNIPWSRGGVGDNDYIFAFQHIVLPIDMNSVLIVHEVLAGLVASEFAPDFTIISAGFDAARGDPLGGCDVSLSLAKSSFICAGVVTPAGYAQMTHMLNSLSGGKLLVILEGGYNLRSISSSATSVIKFCFAIRAIGHSYLIESIFGTYLYSVSESIFGAHLYSIAVLLGESPESKLENCAPSRAGLQTVLQVLQIQMNFWPLLESSFMKLQSQSKSISCQSSHKQITKRRPALRPLWWKLGRKRWLYNAHFGHLCNLRKLKRL</sequence>
<keyword evidence="4" id="KW-0678">Repressor</keyword>
<dbReference type="SUPFAM" id="SSF52768">
    <property type="entry name" value="Arginase/deacetylase"/>
    <property type="match status" value="1"/>
</dbReference>
<evidence type="ECO:0000256" key="6">
    <source>
        <dbReference type="ARBA" id="ARBA00022853"/>
    </source>
</evidence>
<keyword evidence="7" id="KW-0805">Transcription regulation</keyword>
<evidence type="ECO:0000256" key="4">
    <source>
        <dbReference type="ARBA" id="ARBA00022491"/>
    </source>
</evidence>
<comment type="similarity">
    <text evidence="2">Belongs to the histone deacetylase family. HD type 2 subfamily.</text>
</comment>
<evidence type="ECO:0000256" key="7">
    <source>
        <dbReference type="ARBA" id="ARBA00023015"/>
    </source>
</evidence>
<evidence type="ECO:0000256" key="3">
    <source>
        <dbReference type="ARBA" id="ARBA00012111"/>
    </source>
</evidence>
<evidence type="ECO:0000256" key="9">
    <source>
        <dbReference type="ARBA" id="ARBA00023242"/>
    </source>
</evidence>
<evidence type="ECO:0000313" key="11">
    <source>
        <dbReference type="EMBL" id="KAK6921129.1"/>
    </source>
</evidence>
<dbReference type="GO" id="GO:0005737">
    <property type="term" value="C:cytoplasm"/>
    <property type="evidence" value="ECO:0007669"/>
    <property type="project" value="TreeGrafter"/>
</dbReference>
<dbReference type="Proteomes" id="UP001370490">
    <property type="component" value="Unassembled WGS sequence"/>
</dbReference>
<organism evidence="11 12">
    <name type="scientific">Dillenia turbinata</name>
    <dbReference type="NCBI Taxonomy" id="194707"/>
    <lineage>
        <taxon>Eukaryota</taxon>
        <taxon>Viridiplantae</taxon>
        <taxon>Streptophyta</taxon>
        <taxon>Embryophyta</taxon>
        <taxon>Tracheophyta</taxon>
        <taxon>Spermatophyta</taxon>
        <taxon>Magnoliopsida</taxon>
        <taxon>eudicotyledons</taxon>
        <taxon>Gunneridae</taxon>
        <taxon>Pentapetalae</taxon>
        <taxon>Dilleniales</taxon>
        <taxon>Dilleniaceae</taxon>
        <taxon>Dillenia</taxon>
    </lineage>
</organism>
<dbReference type="Pfam" id="PF00850">
    <property type="entry name" value="Hist_deacetyl"/>
    <property type="match status" value="1"/>
</dbReference>